<sequence>MATLVVLTATCAQEWSWGSSNAAALEAGRSPRVTGLREQLPVLVSSEGGVSEMEETEPRSFGLCRLGVGVNCPSRPADAAPPSERVERPHLAHPHLRPSPPHTGAPQLTPTTVQQHIHIHTHAHHNQETQDEVNPTQVTSQLPAYREDCRCMIASHCSAHDVVSRRSPDDYNGLIVPRSRSVKIISNSSDDAIPSKPSRKQEEDYTSSRGGSVRVRRDSFPSATTQGREGDGYLPGEGGCEAGLVCCRSPHIPRPLHELICGRRHSQGVLARIKNPHFVKGNTKFGEYPWQAAILKADEGEVVYVCGAALTDHRHVVTAAHCVSRLQASQLRVRLGEWDVRTHTEFYGHLELLVAAVHTHPHFYAGNLHNDIAVITLQITVDFSAFPHISPVCLPDSYSSFVGQRCHSTGWGKDAFGSEGKYQTILQEVEVPVLDHNNCQEALRHTRLGPDFTLHPGMVCAGGEGGRDACTGDGGGPLVCSGPEGRFQLAGLVSWGVGCGQPGVPGVYVDVAYYLEWLLATSGLI</sequence>
<dbReference type="PANTHER" id="PTHR24258:SF142">
    <property type="entry name" value="PEPTIDASE S1 DOMAIN-CONTAINING PROTEIN"/>
    <property type="match status" value="1"/>
</dbReference>
<name>A0A8J5TI17_HOMAM</name>
<dbReference type="InterPro" id="IPR009003">
    <property type="entry name" value="Peptidase_S1_PA"/>
</dbReference>
<dbReference type="InterPro" id="IPR018114">
    <property type="entry name" value="TRYPSIN_HIS"/>
</dbReference>
<dbReference type="Gene3D" id="2.40.10.10">
    <property type="entry name" value="Trypsin-like serine proteases"/>
    <property type="match status" value="1"/>
</dbReference>
<dbReference type="PROSITE" id="PS00134">
    <property type="entry name" value="TRYPSIN_HIS"/>
    <property type="match status" value="1"/>
</dbReference>
<feature type="region of interest" description="Disordered" evidence="4">
    <location>
        <begin position="119"/>
        <end position="138"/>
    </location>
</feature>
<dbReference type="AlphaFoldDB" id="A0A8J5TI17"/>
<comment type="subcellular location">
    <subcellularLocation>
        <location evidence="1">Secreted</location>
    </subcellularLocation>
</comment>
<evidence type="ECO:0000256" key="3">
    <source>
        <dbReference type="ARBA" id="ARBA00023157"/>
    </source>
</evidence>
<evidence type="ECO:0000256" key="2">
    <source>
        <dbReference type="ARBA" id="ARBA00022525"/>
    </source>
</evidence>
<proteinExistence type="predicted"/>
<dbReference type="InterPro" id="IPR001254">
    <property type="entry name" value="Trypsin_dom"/>
</dbReference>
<dbReference type="Proteomes" id="UP000747542">
    <property type="component" value="Unassembled WGS sequence"/>
</dbReference>
<feature type="domain" description="Peptidase S1" evidence="5">
    <location>
        <begin position="278"/>
        <end position="523"/>
    </location>
</feature>
<dbReference type="SUPFAM" id="SSF50494">
    <property type="entry name" value="Trypsin-like serine proteases"/>
    <property type="match status" value="1"/>
</dbReference>
<dbReference type="InterPro" id="IPR001314">
    <property type="entry name" value="Peptidase_S1A"/>
</dbReference>
<dbReference type="PRINTS" id="PR00722">
    <property type="entry name" value="CHYMOTRYPSIN"/>
</dbReference>
<dbReference type="PROSITE" id="PS50240">
    <property type="entry name" value="TRYPSIN_DOM"/>
    <property type="match status" value="1"/>
</dbReference>
<dbReference type="SMART" id="SM00020">
    <property type="entry name" value="Tryp_SPc"/>
    <property type="match status" value="1"/>
</dbReference>
<evidence type="ECO:0000256" key="4">
    <source>
        <dbReference type="SAM" id="MobiDB-lite"/>
    </source>
</evidence>
<reference evidence="6" key="1">
    <citation type="journal article" date="2021" name="Sci. Adv.">
        <title>The American lobster genome reveals insights on longevity, neural, and immune adaptations.</title>
        <authorList>
            <person name="Polinski J.M."/>
            <person name="Zimin A.V."/>
            <person name="Clark K.F."/>
            <person name="Kohn A.B."/>
            <person name="Sadowski N."/>
            <person name="Timp W."/>
            <person name="Ptitsyn A."/>
            <person name="Khanna P."/>
            <person name="Romanova D.Y."/>
            <person name="Williams P."/>
            <person name="Greenwood S.J."/>
            <person name="Moroz L.L."/>
            <person name="Walt D.R."/>
            <person name="Bodnar A.G."/>
        </authorList>
    </citation>
    <scope>NUCLEOTIDE SEQUENCE</scope>
    <source>
        <strain evidence="6">GMGI-L3</strain>
    </source>
</reference>
<evidence type="ECO:0000313" key="6">
    <source>
        <dbReference type="EMBL" id="KAG7172458.1"/>
    </source>
</evidence>
<dbReference type="FunFam" id="2.40.10.10:FF:000038">
    <property type="entry name" value="Serine protease"/>
    <property type="match status" value="1"/>
</dbReference>
<dbReference type="GO" id="GO:0004252">
    <property type="term" value="F:serine-type endopeptidase activity"/>
    <property type="evidence" value="ECO:0007669"/>
    <property type="project" value="InterPro"/>
</dbReference>
<dbReference type="PANTHER" id="PTHR24258">
    <property type="entry name" value="SERINE PROTEASE-RELATED"/>
    <property type="match status" value="1"/>
</dbReference>
<evidence type="ECO:0000256" key="1">
    <source>
        <dbReference type="ARBA" id="ARBA00004613"/>
    </source>
</evidence>
<feature type="region of interest" description="Disordered" evidence="4">
    <location>
        <begin position="75"/>
        <end position="109"/>
    </location>
</feature>
<dbReference type="CDD" id="cd00190">
    <property type="entry name" value="Tryp_SPc"/>
    <property type="match status" value="1"/>
</dbReference>
<dbReference type="EMBL" id="JAHLQT010011048">
    <property type="protein sequence ID" value="KAG7172458.1"/>
    <property type="molecule type" value="Genomic_DNA"/>
</dbReference>
<dbReference type="Pfam" id="PF00089">
    <property type="entry name" value="Trypsin"/>
    <property type="match status" value="1"/>
</dbReference>
<keyword evidence="7" id="KW-1185">Reference proteome</keyword>
<dbReference type="InterPro" id="IPR043504">
    <property type="entry name" value="Peptidase_S1_PA_chymotrypsin"/>
</dbReference>
<keyword evidence="2" id="KW-0964">Secreted</keyword>
<feature type="region of interest" description="Disordered" evidence="4">
    <location>
        <begin position="186"/>
        <end position="233"/>
    </location>
</feature>
<dbReference type="GO" id="GO:0005576">
    <property type="term" value="C:extracellular region"/>
    <property type="evidence" value="ECO:0007669"/>
    <property type="project" value="UniProtKB-SubCell"/>
</dbReference>
<comment type="caution">
    <text evidence="6">The sequence shown here is derived from an EMBL/GenBank/DDBJ whole genome shotgun (WGS) entry which is preliminary data.</text>
</comment>
<keyword evidence="3" id="KW-1015">Disulfide bond</keyword>
<dbReference type="GO" id="GO:0006508">
    <property type="term" value="P:proteolysis"/>
    <property type="evidence" value="ECO:0007669"/>
    <property type="project" value="InterPro"/>
</dbReference>
<evidence type="ECO:0000313" key="7">
    <source>
        <dbReference type="Proteomes" id="UP000747542"/>
    </source>
</evidence>
<organism evidence="6 7">
    <name type="scientific">Homarus americanus</name>
    <name type="common">American lobster</name>
    <dbReference type="NCBI Taxonomy" id="6706"/>
    <lineage>
        <taxon>Eukaryota</taxon>
        <taxon>Metazoa</taxon>
        <taxon>Ecdysozoa</taxon>
        <taxon>Arthropoda</taxon>
        <taxon>Crustacea</taxon>
        <taxon>Multicrustacea</taxon>
        <taxon>Malacostraca</taxon>
        <taxon>Eumalacostraca</taxon>
        <taxon>Eucarida</taxon>
        <taxon>Decapoda</taxon>
        <taxon>Pleocyemata</taxon>
        <taxon>Astacidea</taxon>
        <taxon>Nephropoidea</taxon>
        <taxon>Nephropidae</taxon>
        <taxon>Homarus</taxon>
    </lineage>
</organism>
<accession>A0A8J5TI17</accession>
<evidence type="ECO:0000259" key="5">
    <source>
        <dbReference type="PROSITE" id="PS50240"/>
    </source>
</evidence>
<protein>
    <submittedName>
        <fullName evidence="6">Phenoloxidase-activating factor 2-like 11</fullName>
    </submittedName>
</protein>
<gene>
    <name evidence="6" type="primary">PPAF2-L11</name>
    <name evidence="6" type="ORF">Hamer_G020340</name>
</gene>